<dbReference type="Proteomes" id="UP000316095">
    <property type="component" value="Unassembled WGS sequence"/>
</dbReference>
<comment type="caution">
    <text evidence="2">The sequence shown here is derived from an EMBL/GenBank/DDBJ whole genome shotgun (WGS) entry which is preliminary data.</text>
</comment>
<sequence>MLQGNMQTVRWLLIVMMIAVALSLIAVWLPSGIKKIGLFSIALGAALGYLTCHFAGSRPENISRWQLIVVVLLAGMAETGRSVESYRQFRMTEEKRLSRELEELPAFAQEMRQEIRSQHEVTFRDYLTQKYSALSLGKFPSLIVAIFILEVLLSMVGAFGVIWLLRRRVPAKNLTDEQITD</sequence>
<keyword evidence="1" id="KW-0812">Transmembrane</keyword>
<keyword evidence="1" id="KW-0472">Membrane</keyword>
<accession>A0A5C5XJD9</accession>
<dbReference type="RefSeq" id="WP_146505090.1">
    <property type="nucleotide sequence ID" value="NZ_SJPG01000001.1"/>
</dbReference>
<protein>
    <recommendedName>
        <fullName evidence="4">DUF4199 domain-containing protein</fullName>
    </recommendedName>
</protein>
<keyword evidence="1" id="KW-1133">Transmembrane helix</keyword>
<feature type="transmembrane region" description="Helical" evidence="1">
    <location>
        <begin position="142"/>
        <end position="165"/>
    </location>
</feature>
<evidence type="ECO:0000313" key="2">
    <source>
        <dbReference type="EMBL" id="TWT63326.1"/>
    </source>
</evidence>
<feature type="transmembrane region" description="Helical" evidence="1">
    <location>
        <begin position="36"/>
        <end position="55"/>
    </location>
</feature>
<evidence type="ECO:0000313" key="3">
    <source>
        <dbReference type="Proteomes" id="UP000316095"/>
    </source>
</evidence>
<reference evidence="2 3" key="1">
    <citation type="submission" date="2019-02" db="EMBL/GenBank/DDBJ databases">
        <title>Deep-cultivation of Planctomycetes and their phenomic and genomic characterization uncovers novel biology.</title>
        <authorList>
            <person name="Wiegand S."/>
            <person name="Jogler M."/>
            <person name="Boedeker C."/>
            <person name="Pinto D."/>
            <person name="Vollmers J."/>
            <person name="Rivas-Marin E."/>
            <person name="Kohn T."/>
            <person name="Peeters S.H."/>
            <person name="Heuer A."/>
            <person name="Rast P."/>
            <person name="Oberbeckmann S."/>
            <person name="Bunk B."/>
            <person name="Jeske O."/>
            <person name="Meyerdierks A."/>
            <person name="Storesund J.E."/>
            <person name="Kallscheuer N."/>
            <person name="Luecker S."/>
            <person name="Lage O.M."/>
            <person name="Pohl T."/>
            <person name="Merkel B.J."/>
            <person name="Hornburger P."/>
            <person name="Mueller R.-W."/>
            <person name="Bruemmer F."/>
            <person name="Labrenz M."/>
            <person name="Spormann A.M."/>
            <person name="Op Den Camp H."/>
            <person name="Overmann J."/>
            <person name="Amann R."/>
            <person name="Jetten M.S.M."/>
            <person name="Mascher T."/>
            <person name="Medema M.H."/>
            <person name="Devos D.P."/>
            <person name="Kaster A.-K."/>
            <person name="Ovreas L."/>
            <person name="Rohde M."/>
            <person name="Galperin M.Y."/>
            <person name="Jogler C."/>
        </authorList>
    </citation>
    <scope>NUCLEOTIDE SEQUENCE [LARGE SCALE GENOMIC DNA]</scope>
    <source>
        <strain evidence="2 3">Pan54</strain>
    </source>
</reference>
<name>A0A5C5XJD9_9PLAN</name>
<gene>
    <name evidence="2" type="ORF">Pan54_40790</name>
</gene>
<dbReference type="AlphaFoldDB" id="A0A5C5XJD9"/>
<dbReference type="EMBL" id="SJPG01000001">
    <property type="protein sequence ID" value="TWT63326.1"/>
    <property type="molecule type" value="Genomic_DNA"/>
</dbReference>
<evidence type="ECO:0008006" key="4">
    <source>
        <dbReference type="Google" id="ProtNLM"/>
    </source>
</evidence>
<keyword evidence="3" id="KW-1185">Reference proteome</keyword>
<feature type="transmembrane region" description="Helical" evidence="1">
    <location>
        <begin position="12"/>
        <end position="30"/>
    </location>
</feature>
<organism evidence="2 3">
    <name type="scientific">Rubinisphaera italica</name>
    <dbReference type="NCBI Taxonomy" id="2527969"/>
    <lineage>
        <taxon>Bacteria</taxon>
        <taxon>Pseudomonadati</taxon>
        <taxon>Planctomycetota</taxon>
        <taxon>Planctomycetia</taxon>
        <taxon>Planctomycetales</taxon>
        <taxon>Planctomycetaceae</taxon>
        <taxon>Rubinisphaera</taxon>
    </lineage>
</organism>
<proteinExistence type="predicted"/>
<evidence type="ECO:0000256" key="1">
    <source>
        <dbReference type="SAM" id="Phobius"/>
    </source>
</evidence>